<protein>
    <submittedName>
        <fullName evidence="2">Uncharacterized protein</fullName>
    </submittedName>
</protein>
<sequence length="83" mass="9740">MDDNPDLRDIIAARLKECGKALQADWGAKEKDLFSKVDNYRRENDSLRRELWDLNQRIQRVAGQCGFRTLNALEDSNFLRPRC</sequence>
<keyword evidence="3" id="KW-1185">Reference proteome</keyword>
<dbReference type="AlphaFoldDB" id="A0A067LYD8"/>
<accession>A0A067LYD8</accession>
<evidence type="ECO:0000313" key="3">
    <source>
        <dbReference type="Proteomes" id="UP000027195"/>
    </source>
</evidence>
<feature type="non-terminal residue" evidence="2">
    <location>
        <position position="83"/>
    </location>
</feature>
<feature type="coiled-coil region" evidence="1">
    <location>
        <begin position="30"/>
        <end position="64"/>
    </location>
</feature>
<dbReference type="HOGENOM" id="CLU_2549067_0_0_1"/>
<proteinExistence type="predicted"/>
<gene>
    <name evidence="2" type="ORF">BOTBODRAFT_38882</name>
</gene>
<dbReference type="OrthoDB" id="3228619at2759"/>
<organism evidence="2 3">
    <name type="scientific">Botryobasidium botryosum (strain FD-172 SS1)</name>
    <dbReference type="NCBI Taxonomy" id="930990"/>
    <lineage>
        <taxon>Eukaryota</taxon>
        <taxon>Fungi</taxon>
        <taxon>Dikarya</taxon>
        <taxon>Basidiomycota</taxon>
        <taxon>Agaricomycotina</taxon>
        <taxon>Agaricomycetes</taxon>
        <taxon>Cantharellales</taxon>
        <taxon>Botryobasidiaceae</taxon>
        <taxon>Botryobasidium</taxon>
    </lineage>
</organism>
<name>A0A067LYD8_BOTB1</name>
<dbReference type="InParanoid" id="A0A067LYD8"/>
<evidence type="ECO:0000256" key="1">
    <source>
        <dbReference type="SAM" id="Coils"/>
    </source>
</evidence>
<dbReference type="EMBL" id="KL198109">
    <property type="protein sequence ID" value="KDQ07355.1"/>
    <property type="molecule type" value="Genomic_DNA"/>
</dbReference>
<reference evidence="3" key="1">
    <citation type="journal article" date="2014" name="Proc. Natl. Acad. Sci. U.S.A.">
        <title>Extensive sampling of basidiomycete genomes demonstrates inadequacy of the white-rot/brown-rot paradigm for wood decay fungi.</title>
        <authorList>
            <person name="Riley R."/>
            <person name="Salamov A.A."/>
            <person name="Brown D.W."/>
            <person name="Nagy L.G."/>
            <person name="Floudas D."/>
            <person name="Held B.W."/>
            <person name="Levasseur A."/>
            <person name="Lombard V."/>
            <person name="Morin E."/>
            <person name="Otillar R."/>
            <person name="Lindquist E.A."/>
            <person name="Sun H."/>
            <person name="LaButti K.M."/>
            <person name="Schmutz J."/>
            <person name="Jabbour D."/>
            <person name="Luo H."/>
            <person name="Baker S.E."/>
            <person name="Pisabarro A.G."/>
            <person name="Walton J.D."/>
            <person name="Blanchette R.A."/>
            <person name="Henrissat B."/>
            <person name="Martin F."/>
            <person name="Cullen D."/>
            <person name="Hibbett D.S."/>
            <person name="Grigoriev I.V."/>
        </authorList>
    </citation>
    <scope>NUCLEOTIDE SEQUENCE [LARGE SCALE GENOMIC DNA]</scope>
    <source>
        <strain evidence="3">FD-172 SS1</strain>
    </source>
</reference>
<evidence type="ECO:0000313" key="2">
    <source>
        <dbReference type="EMBL" id="KDQ07355.1"/>
    </source>
</evidence>
<dbReference type="Proteomes" id="UP000027195">
    <property type="component" value="Unassembled WGS sequence"/>
</dbReference>
<keyword evidence="1" id="KW-0175">Coiled coil</keyword>